<dbReference type="GO" id="GO:0032787">
    <property type="term" value="P:monocarboxylic acid metabolic process"/>
    <property type="evidence" value="ECO:0007669"/>
    <property type="project" value="UniProtKB-ARBA"/>
</dbReference>
<dbReference type="PRINTS" id="PR00080">
    <property type="entry name" value="SDRFAMILY"/>
</dbReference>
<gene>
    <name evidence="2" type="ORF">METZ01_LOCUS38828</name>
</gene>
<dbReference type="PANTHER" id="PTHR42879">
    <property type="entry name" value="3-OXOACYL-(ACYL-CARRIER-PROTEIN) REDUCTASE"/>
    <property type="match status" value="1"/>
</dbReference>
<dbReference type="PANTHER" id="PTHR42879:SF5">
    <property type="entry name" value="SHORT-CHAIN ALCOHOL DEHYDROGENASE"/>
    <property type="match status" value="1"/>
</dbReference>
<sequence length="260" mass="28348">MDLKLKNKTVFVSGSSKGIGFETAKLFLEEGATVIINGRTEESVKNALKKLNTHKVSGIAADFIEDKQIDELIKKLPDIDILVNNVGIFRGKNFYDETEKDWKDYIQVNLLGGVKLSKHFLPKMIKKNWGRIIFVSSECATLVPGDLLSYSVSKASVNVFSSGLAKLTKGTNVTVNTIIPGSTLSEGSKIFLKETAKRENKTIEEVESNFFKDVRPSSLLGRFAKVEEVASTIVYISSPLASATNGASVRVDGGSMGSVF</sequence>
<name>A0A381R423_9ZZZZ</name>
<proteinExistence type="inferred from homology"/>
<dbReference type="InterPro" id="IPR020904">
    <property type="entry name" value="Sc_DH/Rdtase_CS"/>
</dbReference>
<dbReference type="InterPro" id="IPR036291">
    <property type="entry name" value="NAD(P)-bd_dom_sf"/>
</dbReference>
<comment type="similarity">
    <text evidence="1">Belongs to the short-chain dehydrogenases/reductases (SDR) family.</text>
</comment>
<dbReference type="EMBL" id="UINC01001660">
    <property type="protein sequence ID" value="SUZ85974.1"/>
    <property type="molecule type" value="Genomic_DNA"/>
</dbReference>
<dbReference type="Gene3D" id="3.40.50.720">
    <property type="entry name" value="NAD(P)-binding Rossmann-like Domain"/>
    <property type="match status" value="1"/>
</dbReference>
<evidence type="ECO:0000256" key="1">
    <source>
        <dbReference type="ARBA" id="ARBA00006484"/>
    </source>
</evidence>
<dbReference type="InterPro" id="IPR050259">
    <property type="entry name" value="SDR"/>
</dbReference>
<dbReference type="AlphaFoldDB" id="A0A381R423"/>
<evidence type="ECO:0008006" key="3">
    <source>
        <dbReference type="Google" id="ProtNLM"/>
    </source>
</evidence>
<dbReference type="PROSITE" id="PS00061">
    <property type="entry name" value="ADH_SHORT"/>
    <property type="match status" value="1"/>
</dbReference>
<dbReference type="Pfam" id="PF00106">
    <property type="entry name" value="adh_short"/>
    <property type="match status" value="1"/>
</dbReference>
<dbReference type="CDD" id="cd05233">
    <property type="entry name" value="SDR_c"/>
    <property type="match status" value="1"/>
</dbReference>
<dbReference type="InterPro" id="IPR002347">
    <property type="entry name" value="SDR_fam"/>
</dbReference>
<organism evidence="2">
    <name type="scientific">marine metagenome</name>
    <dbReference type="NCBI Taxonomy" id="408172"/>
    <lineage>
        <taxon>unclassified sequences</taxon>
        <taxon>metagenomes</taxon>
        <taxon>ecological metagenomes</taxon>
    </lineage>
</organism>
<accession>A0A381R423</accession>
<reference evidence="2" key="1">
    <citation type="submission" date="2018-05" db="EMBL/GenBank/DDBJ databases">
        <authorList>
            <person name="Lanie J.A."/>
            <person name="Ng W.-L."/>
            <person name="Kazmierczak K.M."/>
            <person name="Andrzejewski T.M."/>
            <person name="Davidsen T.M."/>
            <person name="Wayne K.J."/>
            <person name="Tettelin H."/>
            <person name="Glass J.I."/>
            <person name="Rusch D."/>
            <person name="Podicherti R."/>
            <person name="Tsui H.-C.T."/>
            <person name="Winkler M.E."/>
        </authorList>
    </citation>
    <scope>NUCLEOTIDE SEQUENCE</scope>
</reference>
<protein>
    <recommendedName>
        <fullName evidence="3">Oxidoreductase</fullName>
    </recommendedName>
</protein>
<dbReference type="SUPFAM" id="SSF51735">
    <property type="entry name" value="NAD(P)-binding Rossmann-fold domains"/>
    <property type="match status" value="1"/>
</dbReference>
<evidence type="ECO:0000313" key="2">
    <source>
        <dbReference type="EMBL" id="SUZ85974.1"/>
    </source>
</evidence>
<dbReference type="PRINTS" id="PR00081">
    <property type="entry name" value="GDHRDH"/>
</dbReference>